<dbReference type="EMBL" id="CAJVPL010001755">
    <property type="protein sequence ID" value="CAG8586102.1"/>
    <property type="molecule type" value="Genomic_DNA"/>
</dbReference>
<protein>
    <submittedName>
        <fullName evidence="3">1281_t:CDS:1</fullName>
    </submittedName>
</protein>
<keyword evidence="4" id="KW-1185">Reference proteome</keyword>
<feature type="region of interest" description="Disordered" evidence="1">
    <location>
        <begin position="82"/>
        <end position="158"/>
    </location>
</feature>
<gene>
    <name evidence="3" type="ORF">AGERDE_LOCUS8372</name>
</gene>
<proteinExistence type="predicted"/>
<feature type="compositionally biased region" description="Basic and acidic residues" evidence="1">
    <location>
        <begin position="89"/>
        <end position="135"/>
    </location>
</feature>
<organism evidence="3 4">
    <name type="scientific">Ambispora gerdemannii</name>
    <dbReference type="NCBI Taxonomy" id="144530"/>
    <lineage>
        <taxon>Eukaryota</taxon>
        <taxon>Fungi</taxon>
        <taxon>Fungi incertae sedis</taxon>
        <taxon>Mucoromycota</taxon>
        <taxon>Glomeromycotina</taxon>
        <taxon>Glomeromycetes</taxon>
        <taxon>Archaeosporales</taxon>
        <taxon>Ambisporaceae</taxon>
        <taxon>Ambispora</taxon>
    </lineage>
</organism>
<evidence type="ECO:0000313" key="3">
    <source>
        <dbReference type="EMBL" id="CAG8586102.1"/>
    </source>
</evidence>
<sequence>MNPIKFFSLTLVIYFTAGICFNDASPVTMTPNFDNEVEFVENQTTPDVNINNKIDLPFSYPIDLDNDEIGLYESADPALLPDEDISDIESNRHRGDRRGDRYGGRRGDRYGGRRGDRYGGRRGDRYGGRRGDRYGGRRGYRYGGRRGDRGDRYGGVRN</sequence>
<dbReference type="AlphaFoldDB" id="A0A9N9C3Z7"/>
<name>A0A9N9C3Z7_9GLOM</name>
<accession>A0A9N9C3Z7</accession>
<feature type="chain" id="PRO_5040224790" evidence="2">
    <location>
        <begin position="19"/>
        <end position="158"/>
    </location>
</feature>
<keyword evidence="2" id="KW-0732">Signal</keyword>
<evidence type="ECO:0000256" key="1">
    <source>
        <dbReference type="SAM" id="MobiDB-lite"/>
    </source>
</evidence>
<evidence type="ECO:0000313" key="4">
    <source>
        <dbReference type="Proteomes" id="UP000789831"/>
    </source>
</evidence>
<feature type="compositionally biased region" description="Basic and acidic residues" evidence="1">
    <location>
        <begin position="145"/>
        <end position="158"/>
    </location>
</feature>
<comment type="caution">
    <text evidence="3">The sequence shown here is derived from an EMBL/GenBank/DDBJ whole genome shotgun (WGS) entry which is preliminary data.</text>
</comment>
<dbReference type="Proteomes" id="UP000789831">
    <property type="component" value="Unassembled WGS sequence"/>
</dbReference>
<feature type="signal peptide" evidence="2">
    <location>
        <begin position="1"/>
        <end position="18"/>
    </location>
</feature>
<reference evidence="3" key="1">
    <citation type="submission" date="2021-06" db="EMBL/GenBank/DDBJ databases">
        <authorList>
            <person name="Kallberg Y."/>
            <person name="Tangrot J."/>
            <person name="Rosling A."/>
        </authorList>
    </citation>
    <scope>NUCLEOTIDE SEQUENCE</scope>
    <source>
        <strain evidence="3">MT106</strain>
    </source>
</reference>
<evidence type="ECO:0000256" key="2">
    <source>
        <dbReference type="SAM" id="SignalP"/>
    </source>
</evidence>